<proteinExistence type="predicted"/>
<evidence type="ECO:0000313" key="1">
    <source>
        <dbReference type="EMBL" id="KAJ4498598.1"/>
    </source>
</evidence>
<gene>
    <name evidence="1" type="ORF">C8R41DRAFT_756459</name>
</gene>
<keyword evidence="2" id="KW-1185">Reference proteome</keyword>
<feature type="non-terminal residue" evidence="1">
    <location>
        <position position="223"/>
    </location>
</feature>
<organism evidence="1 2">
    <name type="scientific">Lentinula lateritia</name>
    <dbReference type="NCBI Taxonomy" id="40482"/>
    <lineage>
        <taxon>Eukaryota</taxon>
        <taxon>Fungi</taxon>
        <taxon>Dikarya</taxon>
        <taxon>Basidiomycota</taxon>
        <taxon>Agaricomycotina</taxon>
        <taxon>Agaricomycetes</taxon>
        <taxon>Agaricomycetidae</taxon>
        <taxon>Agaricales</taxon>
        <taxon>Marasmiineae</taxon>
        <taxon>Omphalotaceae</taxon>
        <taxon>Lentinula</taxon>
    </lineage>
</organism>
<evidence type="ECO:0000313" key="2">
    <source>
        <dbReference type="Proteomes" id="UP001150217"/>
    </source>
</evidence>
<dbReference type="EMBL" id="JANVFT010000014">
    <property type="protein sequence ID" value="KAJ4498598.1"/>
    <property type="molecule type" value="Genomic_DNA"/>
</dbReference>
<comment type="caution">
    <text evidence="1">The sequence shown here is derived from an EMBL/GenBank/DDBJ whole genome shotgun (WGS) entry which is preliminary data.</text>
</comment>
<sequence>MRRQKIDSQVASRIPEDIHTIVDHYDLDPTLHISIACPNCYALFPFTNEAISNSETALRANQALPVCNKRSHPDLPPCGATLWRTRCIGTRTFVTPIRKQAFQDLQEWIGRILAIPGLEDIIDQHQQRPLPTVEFLERDFVDSSTFRCFKGADGQPYATPQMGPSGSPDLRLVMSLGFDAFNPFFLKEQHASFSSTALYMVILSLPEHLRYQPKYMYLVTIIP</sequence>
<accession>A0ABQ8VQD4</accession>
<protein>
    <submittedName>
        <fullName evidence="1">Uncharacterized protein</fullName>
    </submittedName>
</protein>
<dbReference type="Proteomes" id="UP001150217">
    <property type="component" value="Unassembled WGS sequence"/>
</dbReference>
<name>A0ABQ8VQD4_9AGAR</name>
<reference evidence="1" key="1">
    <citation type="submission" date="2022-08" db="EMBL/GenBank/DDBJ databases">
        <title>A Global Phylogenomic Analysis of the Shiitake Genus Lentinula.</title>
        <authorList>
            <consortium name="DOE Joint Genome Institute"/>
            <person name="Sierra-Patev S."/>
            <person name="Min B."/>
            <person name="Naranjo-Ortiz M."/>
            <person name="Looney B."/>
            <person name="Konkel Z."/>
            <person name="Slot J.C."/>
            <person name="Sakamoto Y."/>
            <person name="Steenwyk J.L."/>
            <person name="Rokas A."/>
            <person name="Carro J."/>
            <person name="Camarero S."/>
            <person name="Ferreira P."/>
            <person name="Molpeceres G."/>
            <person name="Ruiz-Duenas F.J."/>
            <person name="Serrano A."/>
            <person name="Henrissat B."/>
            <person name="Drula E."/>
            <person name="Hughes K.W."/>
            <person name="Mata J.L."/>
            <person name="Ishikawa N.K."/>
            <person name="Vargas-Isla R."/>
            <person name="Ushijima S."/>
            <person name="Smith C.A."/>
            <person name="Ahrendt S."/>
            <person name="Andreopoulos W."/>
            <person name="He G."/>
            <person name="Labutti K."/>
            <person name="Lipzen A."/>
            <person name="Ng V."/>
            <person name="Riley R."/>
            <person name="Sandor L."/>
            <person name="Barry K."/>
            <person name="Martinez A.T."/>
            <person name="Xiao Y."/>
            <person name="Gibbons J.G."/>
            <person name="Terashima K."/>
            <person name="Grigoriev I.V."/>
            <person name="Hibbett D.S."/>
        </authorList>
    </citation>
    <scope>NUCLEOTIDE SEQUENCE</scope>
    <source>
        <strain evidence="1">RHP3577 ss4</strain>
    </source>
</reference>